<reference evidence="1" key="1">
    <citation type="submission" date="2018-02" db="EMBL/GenBank/DDBJ databases">
        <title>Rhizophora mucronata_Transcriptome.</title>
        <authorList>
            <person name="Meera S.P."/>
            <person name="Sreeshan A."/>
            <person name="Augustine A."/>
        </authorList>
    </citation>
    <scope>NUCLEOTIDE SEQUENCE</scope>
    <source>
        <tissue evidence="1">Leaf</tissue>
    </source>
</reference>
<sequence length="31" mass="3360">MPSTFPSKFGSNMPLTFPLSISGFAHMTKLS</sequence>
<evidence type="ECO:0000313" key="1">
    <source>
        <dbReference type="EMBL" id="MBX65390.1"/>
    </source>
</evidence>
<dbReference type="AlphaFoldDB" id="A0A2P2QEC9"/>
<name>A0A2P2QEC9_RHIMU</name>
<accession>A0A2P2QEC9</accession>
<proteinExistence type="predicted"/>
<dbReference type="EMBL" id="GGEC01084906">
    <property type="protein sequence ID" value="MBX65390.1"/>
    <property type="molecule type" value="Transcribed_RNA"/>
</dbReference>
<organism evidence="1">
    <name type="scientific">Rhizophora mucronata</name>
    <name type="common">Asiatic mangrove</name>
    <dbReference type="NCBI Taxonomy" id="61149"/>
    <lineage>
        <taxon>Eukaryota</taxon>
        <taxon>Viridiplantae</taxon>
        <taxon>Streptophyta</taxon>
        <taxon>Embryophyta</taxon>
        <taxon>Tracheophyta</taxon>
        <taxon>Spermatophyta</taxon>
        <taxon>Magnoliopsida</taxon>
        <taxon>eudicotyledons</taxon>
        <taxon>Gunneridae</taxon>
        <taxon>Pentapetalae</taxon>
        <taxon>rosids</taxon>
        <taxon>fabids</taxon>
        <taxon>Malpighiales</taxon>
        <taxon>Rhizophoraceae</taxon>
        <taxon>Rhizophora</taxon>
    </lineage>
</organism>
<protein>
    <submittedName>
        <fullName evidence="1">Uncharacterized protein</fullName>
    </submittedName>
</protein>